<accession>A0AAV7UAB5</accession>
<name>A0AAV7UAB5_PLEWA</name>
<comment type="caution">
    <text evidence="2">The sequence shown here is derived from an EMBL/GenBank/DDBJ whole genome shotgun (WGS) entry which is preliminary data.</text>
</comment>
<evidence type="ECO:0000313" key="2">
    <source>
        <dbReference type="EMBL" id="KAJ1185496.1"/>
    </source>
</evidence>
<protein>
    <submittedName>
        <fullName evidence="2">Uncharacterized protein</fullName>
    </submittedName>
</protein>
<evidence type="ECO:0000313" key="3">
    <source>
        <dbReference type="Proteomes" id="UP001066276"/>
    </source>
</evidence>
<feature type="region of interest" description="Disordered" evidence="1">
    <location>
        <begin position="1"/>
        <end position="132"/>
    </location>
</feature>
<reference evidence="2" key="1">
    <citation type="journal article" date="2022" name="bioRxiv">
        <title>Sequencing and chromosome-scale assembly of the giantPleurodeles waltlgenome.</title>
        <authorList>
            <person name="Brown T."/>
            <person name="Elewa A."/>
            <person name="Iarovenko S."/>
            <person name="Subramanian E."/>
            <person name="Araus A.J."/>
            <person name="Petzold A."/>
            <person name="Susuki M."/>
            <person name="Suzuki K.-i.T."/>
            <person name="Hayashi T."/>
            <person name="Toyoda A."/>
            <person name="Oliveira C."/>
            <person name="Osipova E."/>
            <person name="Leigh N.D."/>
            <person name="Simon A."/>
            <person name="Yun M.H."/>
        </authorList>
    </citation>
    <scope>NUCLEOTIDE SEQUENCE</scope>
    <source>
        <strain evidence="2">20211129_DDA</strain>
        <tissue evidence="2">Liver</tissue>
    </source>
</reference>
<gene>
    <name evidence="2" type="ORF">NDU88_002288</name>
</gene>
<keyword evidence="3" id="KW-1185">Reference proteome</keyword>
<dbReference type="AlphaFoldDB" id="A0AAV7UAB5"/>
<feature type="compositionally biased region" description="Basic and acidic residues" evidence="1">
    <location>
        <begin position="116"/>
        <end position="132"/>
    </location>
</feature>
<feature type="compositionally biased region" description="Basic and acidic residues" evidence="1">
    <location>
        <begin position="1"/>
        <end position="15"/>
    </location>
</feature>
<dbReference type="EMBL" id="JANPWB010000005">
    <property type="protein sequence ID" value="KAJ1185496.1"/>
    <property type="molecule type" value="Genomic_DNA"/>
</dbReference>
<sequence>MMGPCPKHEKAEGKGGRKGKRLEPYYRNAQMRSSGDGWELPSRLTRRSHGQSCESEGREKNATAAQEGSEEIGKGEDQGSETQVGRSPFEADMQDKLPAWRKLPTHGAKSGTHPRRMLESHRFEDLGWFHLD</sequence>
<proteinExistence type="predicted"/>
<evidence type="ECO:0000256" key="1">
    <source>
        <dbReference type="SAM" id="MobiDB-lite"/>
    </source>
</evidence>
<dbReference type="Proteomes" id="UP001066276">
    <property type="component" value="Chromosome 3_1"/>
</dbReference>
<organism evidence="2 3">
    <name type="scientific">Pleurodeles waltl</name>
    <name type="common">Iberian ribbed newt</name>
    <dbReference type="NCBI Taxonomy" id="8319"/>
    <lineage>
        <taxon>Eukaryota</taxon>
        <taxon>Metazoa</taxon>
        <taxon>Chordata</taxon>
        <taxon>Craniata</taxon>
        <taxon>Vertebrata</taxon>
        <taxon>Euteleostomi</taxon>
        <taxon>Amphibia</taxon>
        <taxon>Batrachia</taxon>
        <taxon>Caudata</taxon>
        <taxon>Salamandroidea</taxon>
        <taxon>Salamandridae</taxon>
        <taxon>Pleurodelinae</taxon>
        <taxon>Pleurodeles</taxon>
    </lineage>
</organism>